<keyword evidence="2" id="KW-0472">Membrane</keyword>
<keyword evidence="4" id="KW-0255">Endonuclease</keyword>
<keyword evidence="4" id="KW-0378">Hydrolase</keyword>
<dbReference type="SUPFAM" id="SSF56219">
    <property type="entry name" value="DNase I-like"/>
    <property type="match status" value="1"/>
</dbReference>
<dbReference type="STRING" id="1434072.SAMN05216210_1216"/>
<dbReference type="GO" id="GO:0004519">
    <property type="term" value="F:endonuclease activity"/>
    <property type="evidence" value="ECO:0007669"/>
    <property type="project" value="UniProtKB-KW"/>
</dbReference>
<keyword evidence="4" id="KW-0540">Nuclease</keyword>
<proteinExistence type="predicted"/>
<dbReference type="Gene3D" id="3.60.10.10">
    <property type="entry name" value="Endonuclease/exonuclease/phosphatase"/>
    <property type="match status" value="1"/>
</dbReference>
<dbReference type="RefSeq" id="WP_197675070.1">
    <property type="nucleotide sequence ID" value="NZ_LT629787.1"/>
</dbReference>
<dbReference type="AlphaFoldDB" id="A0A1H2F1W6"/>
<feature type="transmembrane region" description="Helical" evidence="2">
    <location>
        <begin position="35"/>
        <end position="52"/>
    </location>
</feature>
<name>A0A1H2F1W6_9GAMM</name>
<keyword evidence="2" id="KW-1133">Transmembrane helix</keyword>
<dbReference type="InterPro" id="IPR036691">
    <property type="entry name" value="Endo/exonu/phosph_ase_sf"/>
</dbReference>
<gene>
    <name evidence="4" type="ORF">SAMN05216210_1216</name>
</gene>
<dbReference type="GO" id="GO:0004527">
    <property type="term" value="F:exonuclease activity"/>
    <property type="evidence" value="ECO:0007669"/>
    <property type="project" value="UniProtKB-KW"/>
</dbReference>
<feature type="domain" description="Endonuclease/exonuclease/phosphatase" evidence="3">
    <location>
        <begin position="104"/>
        <end position="309"/>
    </location>
</feature>
<dbReference type="Pfam" id="PF03372">
    <property type="entry name" value="Exo_endo_phos"/>
    <property type="match status" value="1"/>
</dbReference>
<reference evidence="5" key="1">
    <citation type="submission" date="2016-10" db="EMBL/GenBank/DDBJ databases">
        <authorList>
            <person name="Varghese N."/>
            <person name="Submissions S."/>
        </authorList>
    </citation>
    <scope>NUCLEOTIDE SEQUENCE [LARGE SCALE GENOMIC DNA]</scope>
    <source>
        <strain evidence="5">CECT 8338</strain>
    </source>
</reference>
<keyword evidence="5" id="KW-1185">Reference proteome</keyword>
<dbReference type="InterPro" id="IPR005135">
    <property type="entry name" value="Endo/exonuclease/phosphatase"/>
</dbReference>
<organism evidence="4 5">
    <name type="scientific">Halopseudomonas salegens</name>
    <dbReference type="NCBI Taxonomy" id="1434072"/>
    <lineage>
        <taxon>Bacteria</taxon>
        <taxon>Pseudomonadati</taxon>
        <taxon>Pseudomonadota</taxon>
        <taxon>Gammaproteobacteria</taxon>
        <taxon>Pseudomonadales</taxon>
        <taxon>Pseudomonadaceae</taxon>
        <taxon>Halopseudomonas</taxon>
    </lineage>
</organism>
<evidence type="ECO:0000259" key="3">
    <source>
        <dbReference type="Pfam" id="PF03372"/>
    </source>
</evidence>
<evidence type="ECO:0000313" key="5">
    <source>
        <dbReference type="Proteomes" id="UP000243924"/>
    </source>
</evidence>
<keyword evidence="4" id="KW-0269">Exonuclease</keyword>
<evidence type="ECO:0000256" key="1">
    <source>
        <dbReference type="SAM" id="MobiDB-lite"/>
    </source>
</evidence>
<dbReference type="EMBL" id="LT629787">
    <property type="protein sequence ID" value="SDU01253.1"/>
    <property type="molecule type" value="Genomic_DNA"/>
</dbReference>
<accession>A0A1H2F1W6</accession>
<evidence type="ECO:0000313" key="4">
    <source>
        <dbReference type="EMBL" id="SDU01253.1"/>
    </source>
</evidence>
<keyword evidence="2" id="KW-0812">Transmembrane</keyword>
<dbReference type="Proteomes" id="UP000243924">
    <property type="component" value="Chromosome I"/>
</dbReference>
<feature type="region of interest" description="Disordered" evidence="1">
    <location>
        <begin position="323"/>
        <end position="351"/>
    </location>
</feature>
<sequence length="351" mass="40113">MTILLALLTVMLAAVTLLGRLPIHDWWARVCEFPRLQIVCLALPVALLGAFLTPPPGQWLIPLICSLVIIKQVARILPWTALWPVQMQTADTGQADRKITIMVANVLTSNHNSDALIEQVHAQQPDILLTLESDAWWQAQLDEALGDWPHSVCVPQDNLYGMHLYSRLALEETQVSFLIQDDIPSIHTWIRLPCGECIYLHALHPRPPAPNESEESLWRDAELLLIGKKIHQGDYPAIVAGDLNDVAWSRTSRLFRRISGMLDPRRGRGMFNSFHAHYWFLRWPLDHVFTTEHFTLSRMHRLKDFGSDHFPIIATLCYRPSRATEHDAPSANPDERQHATEQVQEGKRREQ</sequence>
<evidence type="ECO:0000256" key="2">
    <source>
        <dbReference type="SAM" id="Phobius"/>
    </source>
</evidence>
<protein>
    <submittedName>
        <fullName evidence="4">Uncharacterized conserved protein YafD, endonuclease/exonuclease/phosphatase (EEP) superfamily</fullName>
    </submittedName>
</protein>